<keyword evidence="4" id="KW-1185">Reference proteome</keyword>
<dbReference type="EMBL" id="QZEY01000004">
    <property type="protein sequence ID" value="RJL32718.1"/>
    <property type="molecule type" value="Genomic_DNA"/>
</dbReference>
<gene>
    <name evidence="3" type="ORF">D5H75_14635</name>
</gene>
<dbReference type="InterPro" id="IPR010982">
    <property type="entry name" value="Lambda_DNA-bd_dom_sf"/>
</dbReference>
<dbReference type="Gene3D" id="2.30.110.10">
    <property type="entry name" value="Electron Transport, Fmn-binding Protein, Chain A"/>
    <property type="match status" value="1"/>
</dbReference>
<sequence>MTETGPMPGDLGRRVAHRREELGLSRQEVARRADMDPGYLEYLEERAANPRPGALLRLADALGTSPEALLGGTVERPPGGSGRALKPELEHLDPEECLRLIAPGGVGRVAFDALNGPTILPVNYRLHEGAVVFRTRYGGLLDEELHSGIKGAEITVAFEVDRLDEAMHAGWSVLIQGPAHLAEREELADLESAHVEPWPGGDRGLYIRVSPTHITGRRIHPA</sequence>
<evidence type="ECO:0000313" key="4">
    <source>
        <dbReference type="Proteomes" id="UP000265768"/>
    </source>
</evidence>
<dbReference type="SUPFAM" id="SSF47413">
    <property type="entry name" value="lambda repressor-like DNA-binding domains"/>
    <property type="match status" value="1"/>
</dbReference>
<proteinExistence type="predicted"/>
<dbReference type="AlphaFoldDB" id="A0A3A4AS58"/>
<evidence type="ECO:0000259" key="2">
    <source>
        <dbReference type="PROSITE" id="PS50943"/>
    </source>
</evidence>
<dbReference type="Pfam" id="PF12900">
    <property type="entry name" value="Pyridox_ox_2"/>
    <property type="match status" value="1"/>
</dbReference>
<reference evidence="3 4" key="1">
    <citation type="submission" date="2018-09" db="EMBL/GenBank/DDBJ databases">
        <title>YIM 75507 draft genome.</title>
        <authorList>
            <person name="Tang S."/>
            <person name="Feng Y."/>
        </authorList>
    </citation>
    <scope>NUCLEOTIDE SEQUENCE [LARGE SCALE GENOMIC DNA]</scope>
    <source>
        <strain evidence="3 4">YIM 75507</strain>
    </source>
</reference>
<dbReference type="SUPFAM" id="SSF50475">
    <property type="entry name" value="FMN-binding split barrel"/>
    <property type="match status" value="1"/>
</dbReference>
<name>A0A3A4AS58_9ACTN</name>
<dbReference type="Pfam" id="PF13560">
    <property type="entry name" value="HTH_31"/>
    <property type="match status" value="1"/>
</dbReference>
<dbReference type="Gene3D" id="1.10.260.40">
    <property type="entry name" value="lambda repressor-like DNA-binding domains"/>
    <property type="match status" value="1"/>
</dbReference>
<comment type="caution">
    <text evidence="3">The sequence shown here is derived from an EMBL/GenBank/DDBJ whole genome shotgun (WGS) entry which is preliminary data.</text>
</comment>
<feature type="domain" description="HTH cro/C1-type" evidence="2">
    <location>
        <begin position="15"/>
        <end position="69"/>
    </location>
</feature>
<protein>
    <submittedName>
        <fullName evidence="3">Helix-turn-helix domain-containing protein</fullName>
    </submittedName>
</protein>
<evidence type="ECO:0000256" key="1">
    <source>
        <dbReference type="SAM" id="MobiDB-lite"/>
    </source>
</evidence>
<organism evidence="3 4">
    <name type="scientific">Bailinhaonella thermotolerans</name>
    <dbReference type="NCBI Taxonomy" id="1070861"/>
    <lineage>
        <taxon>Bacteria</taxon>
        <taxon>Bacillati</taxon>
        <taxon>Actinomycetota</taxon>
        <taxon>Actinomycetes</taxon>
        <taxon>Streptosporangiales</taxon>
        <taxon>Streptosporangiaceae</taxon>
        <taxon>Bailinhaonella</taxon>
    </lineage>
</organism>
<dbReference type="CDD" id="cd00093">
    <property type="entry name" value="HTH_XRE"/>
    <property type="match status" value="1"/>
</dbReference>
<evidence type="ECO:0000313" key="3">
    <source>
        <dbReference type="EMBL" id="RJL32718.1"/>
    </source>
</evidence>
<dbReference type="InterPro" id="IPR012349">
    <property type="entry name" value="Split_barrel_FMN-bd"/>
</dbReference>
<feature type="region of interest" description="Disordered" evidence="1">
    <location>
        <begin position="1"/>
        <end position="20"/>
    </location>
</feature>
<dbReference type="InterPro" id="IPR001387">
    <property type="entry name" value="Cro/C1-type_HTH"/>
</dbReference>
<dbReference type="Proteomes" id="UP000265768">
    <property type="component" value="Unassembled WGS sequence"/>
</dbReference>
<dbReference type="PROSITE" id="PS50943">
    <property type="entry name" value="HTH_CROC1"/>
    <property type="match status" value="1"/>
</dbReference>
<dbReference type="GO" id="GO:0003677">
    <property type="term" value="F:DNA binding"/>
    <property type="evidence" value="ECO:0007669"/>
    <property type="project" value="InterPro"/>
</dbReference>
<dbReference type="RefSeq" id="WP_119926967.1">
    <property type="nucleotide sequence ID" value="NZ_QZEY01000004.1"/>
</dbReference>
<dbReference type="SMART" id="SM00530">
    <property type="entry name" value="HTH_XRE"/>
    <property type="match status" value="1"/>
</dbReference>
<accession>A0A3A4AS58</accession>
<dbReference type="InterPro" id="IPR024747">
    <property type="entry name" value="Pyridox_Oxase-rel"/>
</dbReference>
<dbReference type="OrthoDB" id="7062584at2"/>